<evidence type="ECO:0000256" key="11">
    <source>
        <dbReference type="ARBA" id="ARBA00023160"/>
    </source>
</evidence>
<keyword evidence="12 14" id="KW-0456">Lyase</keyword>
<keyword evidence="10 14" id="KW-0472">Membrane</keyword>
<dbReference type="OrthoDB" id="46988at2759"/>
<comment type="function">
    <text evidence="14">Catalyzes the third of the four reactions of the long-chain fatty acids elongation cycle. This endoplasmic reticulum-bound enzymatic process, allows the addition of two carbons to the chain of long- and very long-chain fatty acids/VLCFAs per cycle. This enzyme catalyzes the dehydration of the 3-hydroxyacyl-CoA intermediate into trans-2,3-enoyl-CoA, within each cycle of fatty acid elongation. Thereby, it participates to the production of VLCFAs of different chain lengths that are involved in multiple biological processes as precursors of membrane lipids and lipid mediators.</text>
</comment>
<dbReference type="EMBL" id="CABFNO020001536">
    <property type="protein sequence ID" value="CAG9995980.1"/>
    <property type="molecule type" value="Genomic_DNA"/>
</dbReference>
<feature type="transmembrane region" description="Helical" evidence="14">
    <location>
        <begin position="7"/>
        <end position="27"/>
    </location>
</feature>
<dbReference type="GO" id="GO:0030497">
    <property type="term" value="P:fatty acid elongation"/>
    <property type="evidence" value="ECO:0007669"/>
    <property type="project" value="TreeGrafter"/>
</dbReference>
<keyword evidence="9 14" id="KW-0443">Lipid metabolism</keyword>
<evidence type="ECO:0000256" key="6">
    <source>
        <dbReference type="ARBA" id="ARBA00022692"/>
    </source>
</evidence>
<evidence type="ECO:0000256" key="10">
    <source>
        <dbReference type="ARBA" id="ARBA00023136"/>
    </source>
</evidence>
<evidence type="ECO:0000313" key="16">
    <source>
        <dbReference type="Proteomes" id="UP000754883"/>
    </source>
</evidence>
<evidence type="ECO:0000256" key="13">
    <source>
        <dbReference type="ARBA" id="ARBA00036671"/>
    </source>
</evidence>
<keyword evidence="6 14" id="KW-0812">Transmembrane</keyword>
<comment type="caution">
    <text evidence="15">The sequence shown here is derived from an EMBL/GenBank/DDBJ whole genome shotgun (WGS) entry which is preliminary data.</text>
</comment>
<dbReference type="EC" id="4.2.1.134" evidence="4 14"/>
<feature type="transmembrane region" description="Helical" evidence="14">
    <location>
        <begin position="109"/>
        <end position="137"/>
    </location>
</feature>
<evidence type="ECO:0000256" key="5">
    <source>
        <dbReference type="ARBA" id="ARBA00022516"/>
    </source>
</evidence>
<comment type="catalytic activity">
    <reaction evidence="13 14">
        <text>a very-long-chain (3R)-3-hydroxyacyl-CoA = a very-long-chain (2E)-enoyl-CoA + H2O</text>
        <dbReference type="Rhea" id="RHEA:45812"/>
        <dbReference type="ChEBI" id="CHEBI:15377"/>
        <dbReference type="ChEBI" id="CHEBI:83728"/>
        <dbReference type="ChEBI" id="CHEBI:85440"/>
        <dbReference type="EC" id="4.2.1.134"/>
    </reaction>
</comment>
<dbReference type="PANTHER" id="PTHR11035:SF3">
    <property type="entry name" value="VERY-LONG-CHAIN (3R)-3-HYDROXYACYL-COA DEHYDRATASE"/>
    <property type="match status" value="1"/>
</dbReference>
<evidence type="ECO:0000256" key="1">
    <source>
        <dbReference type="ARBA" id="ARBA00004141"/>
    </source>
</evidence>
<comment type="pathway">
    <text evidence="2 14">Lipid metabolism; fatty acid biosynthesis.</text>
</comment>
<dbReference type="AlphaFoldDB" id="A0A9N9UQP4"/>
<comment type="similarity">
    <text evidence="3 14">Belongs to the very long-chain fatty acids dehydratase HACD family.</text>
</comment>
<evidence type="ECO:0000256" key="3">
    <source>
        <dbReference type="ARBA" id="ARBA00007811"/>
    </source>
</evidence>
<keyword evidence="16" id="KW-1185">Reference proteome</keyword>
<organism evidence="15 16">
    <name type="scientific">Clonostachys byssicola</name>
    <dbReference type="NCBI Taxonomy" id="160290"/>
    <lineage>
        <taxon>Eukaryota</taxon>
        <taxon>Fungi</taxon>
        <taxon>Dikarya</taxon>
        <taxon>Ascomycota</taxon>
        <taxon>Pezizomycotina</taxon>
        <taxon>Sordariomycetes</taxon>
        <taxon>Hypocreomycetidae</taxon>
        <taxon>Hypocreales</taxon>
        <taxon>Bionectriaceae</taxon>
        <taxon>Clonostachys</taxon>
    </lineage>
</organism>
<keyword evidence="5 14" id="KW-0444">Lipid biosynthesis</keyword>
<feature type="transmembrane region" description="Helical" evidence="14">
    <location>
        <begin position="149"/>
        <end position="171"/>
    </location>
</feature>
<name>A0A9N9UQP4_9HYPO</name>
<dbReference type="Pfam" id="PF04387">
    <property type="entry name" value="PTPLA"/>
    <property type="match status" value="1"/>
</dbReference>
<dbReference type="PANTHER" id="PTHR11035">
    <property type="entry name" value="VERY-LONG-CHAIN (3R)-3-HYDROXYACYL-COA DEHYDRATASE"/>
    <property type="match status" value="1"/>
</dbReference>
<feature type="transmembrane region" description="Helical" evidence="14">
    <location>
        <begin position="82"/>
        <end position="103"/>
    </location>
</feature>
<evidence type="ECO:0000256" key="9">
    <source>
        <dbReference type="ARBA" id="ARBA00023098"/>
    </source>
</evidence>
<gene>
    <name evidence="15" type="ORF">CBYS24578_00004057</name>
</gene>
<keyword evidence="11 14" id="KW-0275">Fatty acid biosynthesis</keyword>
<reference evidence="16" key="1">
    <citation type="submission" date="2019-06" db="EMBL/GenBank/DDBJ databases">
        <authorList>
            <person name="Broberg M."/>
        </authorList>
    </citation>
    <scope>NUCLEOTIDE SEQUENCE [LARGE SCALE GENOMIC DNA]</scope>
</reference>
<reference evidence="15 16" key="2">
    <citation type="submission" date="2021-10" db="EMBL/GenBank/DDBJ databases">
        <authorList>
            <person name="Piombo E."/>
        </authorList>
    </citation>
    <scope>NUCLEOTIDE SEQUENCE [LARGE SCALE GENOMIC DNA]</scope>
</reference>
<evidence type="ECO:0000256" key="14">
    <source>
        <dbReference type="RuleBase" id="RU363109"/>
    </source>
</evidence>
<evidence type="ECO:0000256" key="7">
    <source>
        <dbReference type="ARBA" id="ARBA00022832"/>
    </source>
</evidence>
<keyword evidence="8 14" id="KW-1133">Transmembrane helix</keyword>
<keyword evidence="7 14" id="KW-0276">Fatty acid metabolism</keyword>
<feature type="transmembrane region" description="Helical" evidence="14">
    <location>
        <begin position="47"/>
        <end position="70"/>
    </location>
</feature>
<evidence type="ECO:0000256" key="8">
    <source>
        <dbReference type="ARBA" id="ARBA00022989"/>
    </source>
</evidence>
<accession>A0A9N9UQP4</accession>
<evidence type="ECO:0000256" key="12">
    <source>
        <dbReference type="ARBA" id="ARBA00023239"/>
    </source>
</evidence>
<evidence type="ECO:0000256" key="4">
    <source>
        <dbReference type="ARBA" id="ARBA00013122"/>
    </source>
</evidence>
<evidence type="ECO:0000313" key="15">
    <source>
        <dbReference type="EMBL" id="CAG9995980.1"/>
    </source>
</evidence>
<proteinExistence type="inferred from homology"/>
<keyword evidence="14" id="KW-0256">Endoplasmic reticulum</keyword>
<comment type="subcellular location">
    <subcellularLocation>
        <location evidence="14">Endoplasmic reticulum membrane</location>
        <topology evidence="14">Multi-pass membrane protein</topology>
    </subcellularLocation>
    <subcellularLocation>
        <location evidence="1">Membrane</location>
        <topology evidence="1">Multi-pass membrane protein</topology>
    </subcellularLocation>
</comment>
<feature type="transmembrane region" description="Helical" evidence="14">
    <location>
        <begin position="183"/>
        <end position="202"/>
    </location>
</feature>
<dbReference type="GO" id="GO:0005789">
    <property type="term" value="C:endoplasmic reticulum membrane"/>
    <property type="evidence" value="ECO:0007669"/>
    <property type="project" value="UniProtKB-SubCell"/>
</dbReference>
<sequence>MSLTSKYLAVYNAASFSLWAYLAFLSLKLGPSLYAQGRLYDLYEALLYPFLTGTQSLAAIEVVHAAAGLVRASPVTTAIQVIGKNLVVWTVMVQFPEVIVGQANQDSVGIWGFLGCVVFWSLSEIIRYGYFTVLLLTGDTPSWLKWLRYSAFIALYPPGLFSEACLVFLSLSRAENVSLPYRAYLVAGFLSYIPASYIMYTYMLSQRRKVLRTPENVVGI</sequence>
<dbReference type="Proteomes" id="UP000754883">
    <property type="component" value="Unassembled WGS sequence"/>
</dbReference>
<evidence type="ECO:0000256" key="2">
    <source>
        <dbReference type="ARBA" id="ARBA00005194"/>
    </source>
</evidence>
<protein>
    <recommendedName>
        <fullName evidence="4 14">Very-long-chain (3R)-3-hydroxyacyl-CoA dehydratase</fullName>
        <ecNumber evidence="4 14">4.2.1.134</ecNumber>
    </recommendedName>
</protein>
<dbReference type="GO" id="GO:0030148">
    <property type="term" value="P:sphingolipid biosynthetic process"/>
    <property type="evidence" value="ECO:0007669"/>
    <property type="project" value="TreeGrafter"/>
</dbReference>
<dbReference type="InterPro" id="IPR007482">
    <property type="entry name" value="Tyr_Pase-like_PTPLA"/>
</dbReference>
<dbReference type="GO" id="GO:0102158">
    <property type="term" value="F:very-long-chain (3R)-3-hydroxyacyl-CoA dehydratase activity"/>
    <property type="evidence" value="ECO:0007669"/>
    <property type="project" value="UniProtKB-EC"/>
</dbReference>
<dbReference type="GO" id="GO:0042761">
    <property type="term" value="P:very long-chain fatty acid biosynthetic process"/>
    <property type="evidence" value="ECO:0007669"/>
    <property type="project" value="TreeGrafter"/>
</dbReference>